<dbReference type="Pfam" id="PF14278">
    <property type="entry name" value="TetR_C_8"/>
    <property type="match status" value="1"/>
</dbReference>
<dbReference type="InterPro" id="IPR009057">
    <property type="entry name" value="Homeodomain-like_sf"/>
</dbReference>
<dbReference type="Gene3D" id="1.10.357.10">
    <property type="entry name" value="Tetracycline Repressor, domain 2"/>
    <property type="match status" value="1"/>
</dbReference>
<keyword evidence="2 3" id="KW-0238">DNA-binding</keyword>
<proteinExistence type="predicted"/>
<comment type="caution">
    <text evidence="5">The sequence shown here is derived from an EMBL/GenBank/DDBJ whole genome shotgun (WGS) entry which is preliminary data.</text>
</comment>
<dbReference type="Pfam" id="PF00440">
    <property type="entry name" value="TetR_N"/>
    <property type="match status" value="1"/>
</dbReference>
<evidence type="ECO:0000256" key="2">
    <source>
        <dbReference type="ARBA" id="ARBA00023125"/>
    </source>
</evidence>
<dbReference type="InterPro" id="IPR050624">
    <property type="entry name" value="HTH-type_Tx_Regulator"/>
</dbReference>
<evidence type="ECO:0000256" key="3">
    <source>
        <dbReference type="PROSITE-ProRule" id="PRU00335"/>
    </source>
</evidence>
<evidence type="ECO:0000259" key="4">
    <source>
        <dbReference type="PROSITE" id="PS50977"/>
    </source>
</evidence>
<evidence type="ECO:0000313" key="5">
    <source>
        <dbReference type="EMBL" id="OOR74474.1"/>
    </source>
</evidence>
<dbReference type="RefSeq" id="WP_078186713.1">
    <property type="nucleotide sequence ID" value="NZ_MUAU01000037.1"/>
</dbReference>
<sequence length="210" mass="24362">MSKNKKIDPRVKRTTRYLRDALIELLEERDLNTISVQNITDKAELTRGTFYLHYQDKQDFLLKSMDETLEELIERVKPKEINGTIQEVNEHNPPLSFLRLFEYIAENHDFFKVMLGDGGLPEFRRRMLQIVQEKVYGDLLSSIVESDEELGIPKEIFTSYITSAHIGVISTWLENGMKYSPAFMAALLTKLTLQGPMRVIGLENKIRLPK</sequence>
<name>A0A9X6GFE3_BACCE</name>
<feature type="domain" description="HTH tetR-type" evidence="4">
    <location>
        <begin position="12"/>
        <end position="72"/>
    </location>
</feature>
<accession>A0A9X6GFE3</accession>
<dbReference type="InterPro" id="IPR039532">
    <property type="entry name" value="TetR_C_Firmicutes"/>
</dbReference>
<dbReference type="PANTHER" id="PTHR43479">
    <property type="entry name" value="ACREF/ENVCD OPERON REPRESSOR-RELATED"/>
    <property type="match status" value="1"/>
</dbReference>
<gene>
    <name evidence="5" type="ORF">BLX06_13675</name>
</gene>
<dbReference type="PROSITE" id="PS50977">
    <property type="entry name" value="HTH_TETR_2"/>
    <property type="match status" value="1"/>
</dbReference>
<dbReference type="EMBL" id="MUAU01000037">
    <property type="protein sequence ID" value="OOR74474.1"/>
    <property type="molecule type" value="Genomic_DNA"/>
</dbReference>
<protein>
    <submittedName>
        <fullName evidence="5">TetR family transcriptional regulator</fullName>
    </submittedName>
</protein>
<keyword evidence="1" id="KW-0678">Repressor</keyword>
<evidence type="ECO:0000313" key="6">
    <source>
        <dbReference type="Proteomes" id="UP000190641"/>
    </source>
</evidence>
<organism evidence="5 6">
    <name type="scientific">Bacillus cereus</name>
    <dbReference type="NCBI Taxonomy" id="1396"/>
    <lineage>
        <taxon>Bacteria</taxon>
        <taxon>Bacillati</taxon>
        <taxon>Bacillota</taxon>
        <taxon>Bacilli</taxon>
        <taxon>Bacillales</taxon>
        <taxon>Bacillaceae</taxon>
        <taxon>Bacillus</taxon>
        <taxon>Bacillus cereus group</taxon>
    </lineage>
</organism>
<dbReference type="AlphaFoldDB" id="A0A9X6GFE3"/>
<feature type="DNA-binding region" description="H-T-H motif" evidence="3">
    <location>
        <begin position="35"/>
        <end position="54"/>
    </location>
</feature>
<dbReference type="Proteomes" id="UP000190641">
    <property type="component" value="Unassembled WGS sequence"/>
</dbReference>
<dbReference type="SUPFAM" id="SSF46689">
    <property type="entry name" value="Homeodomain-like"/>
    <property type="match status" value="1"/>
</dbReference>
<dbReference type="PANTHER" id="PTHR43479:SF23">
    <property type="entry name" value="HTH TETR-TYPE DOMAIN-CONTAINING PROTEIN"/>
    <property type="match status" value="1"/>
</dbReference>
<evidence type="ECO:0000256" key="1">
    <source>
        <dbReference type="ARBA" id="ARBA00022491"/>
    </source>
</evidence>
<reference evidence="5 6" key="1">
    <citation type="submission" date="2017-01" db="EMBL/GenBank/DDBJ databases">
        <title>Bacillus cereus isolates.</title>
        <authorList>
            <person name="Beno S.M."/>
        </authorList>
    </citation>
    <scope>NUCLEOTIDE SEQUENCE [LARGE SCALE GENOMIC DNA]</scope>
    <source>
        <strain evidence="5 6">FSL K6-1030</strain>
    </source>
</reference>
<dbReference type="InterPro" id="IPR001647">
    <property type="entry name" value="HTH_TetR"/>
</dbReference>
<dbReference type="GO" id="GO:0003677">
    <property type="term" value="F:DNA binding"/>
    <property type="evidence" value="ECO:0007669"/>
    <property type="project" value="UniProtKB-UniRule"/>
</dbReference>